<evidence type="ECO:0000256" key="2">
    <source>
        <dbReference type="ARBA" id="ARBA00022692"/>
    </source>
</evidence>
<dbReference type="InterPro" id="IPR052951">
    <property type="entry name" value="Tellurite_res_ion_channel"/>
</dbReference>
<dbReference type="Gene3D" id="1.50.10.150">
    <property type="entry name" value="Voltage-dependent anion channel"/>
    <property type="match status" value="1"/>
</dbReference>
<dbReference type="Pfam" id="PF03595">
    <property type="entry name" value="SLAC1"/>
    <property type="match status" value="1"/>
</dbReference>
<keyword evidence="3 5" id="KW-1133">Transmembrane helix</keyword>
<dbReference type="InterPro" id="IPR038665">
    <property type="entry name" value="Voltage-dep_anion_channel_sf"/>
</dbReference>
<keyword evidence="4 5" id="KW-0472">Membrane</keyword>
<dbReference type="GO" id="GO:0005886">
    <property type="term" value="C:plasma membrane"/>
    <property type="evidence" value="ECO:0007669"/>
    <property type="project" value="TreeGrafter"/>
</dbReference>
<dbReference type="CDD" id="cd09325">
    <property type="entry name" value="TDT_C4-dicarb_trans"/>
    <property type="match status" value="1"/>
</dbReference>
<feature type="transmembrane region" description="Helical" evidence="5">
    <location>
        <begin position="244"/>
        <end position="261"/>
    </location>
</feature>
<feature type="transmembrane region" description="Helical" evidence="5">
    <location>
        <begin position="184"/>
        <end position="205"/>
    </location>
</feature>
<dbReference type="PANTHER" id="PTHR37955">
    <property type="entry name" value="TELLURITE RESISTANCE PROTEIN TEHA"/>
    <property type="match status" value="1"/>
</dbReference>
<feature type="transmembrane region" description="Helical" evidence="5">
    <location>
        <begin position="62"/>
        <end position="83"/>
    </location>
</feature>
<dbReference type="PANTHER" id="PTHR37955:SF1">
    <property type="entry name" value="DEP DOMAIN-CONTAINING PROTEIN"/>
    <property type="match status" value="1"/>
</dbReference>
<feature type="transmembrane region" description="Helical" evidence="5">
    <location>
        <begin position="126"/>
        <end position="146"/>
    </location>
</feature>
<dbReference type="RefSeq" id="WP_162371181.1">
    <property type="nucleotide sequence ID" value="NZ_JAAEEH010000041.1"/>
</dbReference>
<dbReference type="EMBL" id="JAAEEH010000041">
    <property type="protein sequence ID" value="NDL68457.1"/>
    <property type="molecule type" value="Genomic_DNA"/>
</dbReference>
<accession>A0A7X5HXG5</accession>
<evidence type="ECO:0000313" key="6">
    <source>
        <dbReference type="EMBL" id="NDL68457.1"/>
    </source>
</evidence>
<feature type="transmembrane region" description="Helical" evidence="5">
    <location>
        <begin position="281"/>
        <end position="301"/>
    </location>
</feature>
<feature type="transmembrane region" description="Helical" evidence="5">
    <location>
        <begin position="95"/>
        <end position="114"/>
    </location>
</feature>
<dbReference type="AlphaFoldDB" id="A0A7X5HXG5"/>
<dbReference type="Proteomes" id="UP000461585">
    <property type="component" value="Unassembled WGS sequence"/>
</dbReference>
<dbReference type="GO" id="GO:0046583">
    <property type="term" value="F:monoatomic cation efflux transmembrane transporter activity"/>
    <property type="evidence" value="ECO:0007669"/>
    <property type="project" value="TreeGrafter"/>
</dbReference>
<keyword evidence="7" id="KW-1185">Reference proteome</keyword>
<dbReference type="InterPro" id="IPR004695">
    <property type="entry name" value="SLAC1/Mae1/Ssu1/TehA"/>
</dbReference>
<feature type="transmembrane region" description="Helical" evidence="5">
    <location>
        <begin position="211"/>
        <end position="232"/>
    </location>
</feature>
<evidence type="ECO:0000256" key="4">
    <source>
        <dbReference type="ARBA" id="ARBA00023136"/>
    </source>
</evidence>
<sequence length="320" mass="33620">MRGLLKVMPFPMAGLLLGLAAAGNMLLPYGAAIRPAFGGAAFLLALLLGAKALTAPAELKAAYGQPPVAGVLPAFSMGLAVLATYVRPVLPGPALGLWGAALLLHIGLLAAFTWKHVAAFDIRKVFPSWFVVYVGVAVFAVTGPAFGQPGTARAAFWFGFGAYLVLMPVVLYRVVKVREVPAPVLPTMAIFAAPGSLLLAGYLAAFPGKNLGMAGFLAVCSAIGFLGVMAVMPRLLRQPFHPSVSAFTFPFVITAIAWKGAGAYLAQSHQGVGMLMLEPVLVFLQVWATAMVLQTLVRYALFLKKEAFPAPVPQEAEEQA</sequence>
<organism evidence="6 7">
    <name type="scientific">Anaerotalea alkaliphila</name>
    <dbReference type="NCBI Taxonomy" id="2662126"/>
    <lineage>
        <taxon>Bacteria</taxon>
        <taxon>Bacillati</taxon>
        <taxon>Bacillota</taxon>
        <taxon>Clostridia</taxon>
        <taxon>Eubacteriales</taxon>
        <taxon>Anaerotalea</taxon>
    </lineage>
</organism>
<feature type="transmembrane region" description="Helical" evidence="5">
    <location>
        <begin position="32"/>
        <end position="50"/>
    </location>
</feature>
<keyword evidence="2 5" id="KW-0812">Transmembrane</keyword>
<evidence type="ECO:0000313" key="7">
    <source>
        <dbReference type="Proteomes" id="UP000461585"/>
    </source>
</evidence>
<gene>
    <name evidence="6" type="ORF">GXN74_11970</name>
</gene>
<evidence type="ECO:0000256" key="1">
    <source>
        <dbReference type="ARBA" id="ARBA00004141"/>
    </source>
</evidence>
<name>A0A7X5HXG5_9FIRM</name>
<proteinExistence type="predicted"/>
<comment type="caution">
    <text evidence="6">The sequence shown here is derived from an EMBL/GenBank/DDBJ whole genome shotgun (WGS) entry which is preliminary data.</text>
</comment>
<protein>
    <submittedName>
        <fullName evidence="6">TDT family transporter</fullName>
    </submittedName>
</protein>
<evidence type="ECO:0000256" key="3">
    <source>
        <dbReference type="ARBA" id="ARBA00022989"/>
    </source>
</evidence>
<comment type="subcellular location">
    <subcellularLocation>
        <location evidence="1">Membrane</location>
        <topology evidence="1">Multi-pass membrane protein</topology>
    </subcellularLocation>
</comment>
<reference evidence="6 7" key="1">
    <citation type="submission" date="2020-01" db="EMBL/GenBank/DDBJ databases">
        <title>Anaeroalcalibacter tamaniensis gen. nov., sp. nov., moderately halophilic strictly anaerobic fermenter bacterium from mud volcano of Taman peninsula.</title>
        <authorList>
            <person name="Frolova A."/>
            <person name="Merkel A.Y."/>
            <person name="Slobodkin A.I."/>
        </authorList>
    </citation>
    <scope>NUCLEOTIDE SEQUENCE [LARGE SCALE GENOMIC DNA]</scope>
    <source>
        <strain evidence="6 7">F-3ap</strain>
    </source>
</reference>
<feature type="transmembrane region" description="Helical" evidence="5">
    <location>
        <begin position="152"/>
        <end position="172"/>
    </location>
</feature>
<evidence type="ECO:0000256" key="5">
    <source>
        <dbReference type="SAM" id="Phobius"/>
    </source>
</evidence>